<evidence type="ECO:0000313" key="2">
    <source>
        <dbReference type="Proteomes" id="UP000283523"/>
    </source>
</evidence>
<gene>
    <name evidence="1" type="ORF">DYU11_25730</name>
</gene>
<accession>A0A418M1T5</accession>
<sequence length="82" mass="9106">MTDHQLAGLALELSRHNSRLVTSLGASPTWLTADVDGTRLTEWTLLDVLTGYGLPSQQIVFQYADQAYGLALPGRYWATFHQ</sequence>
<name>A0A418M1T5_9BACT</name>
<dbReference type="EMBL" id="QXED01000008">
    <property type="protein sequence ID" value="RIV19496.1"/>
    <property type="molecule type" value="Genomic_DNA"/>
</dbReference>
<proteinExistence type="predicted"/>
<dbReference type="OrthoDB" id="9948676at2"/>
<reference evidence="1 2" key="1">
    <citation type="submission" date="2018-08" db="EMBL/GenBank/DDBJ databases">
        <title>Fibrisoma montanum sp. nov., isolated from Danxia mountain soil.</title>
        <authorList>
            <person name="Huang Y."/>
        </authorList>
    </citation>
    <scope>NUCLEOTIDE SEQUENCE [LARGE SCALE GENOMIC DNA]</scope>
    <source>
        <strain evidence="1 2">HYT19</strain>
    </source>
</reference>
<comment type="caution">
    <text evidence="1">The sequence shown here is derived from an EMBL/GenBank/DDBJ whole genome shotgun (WGS) entry which is preliminary data.</text>
</comment>
<dbReference type="Proteomes" id="UP000283523">
    <property type="component" value="Unassembled WGS sequence"/>
</dbReference>
<dbReference type="AlphaFoldDB" id="A0A418M1T5"/>
<evidence type="ECO:0000313" key="1">
    <source>
        <dbReference type="EMBL" id="RIV19496.1"/>
    </source>
</evidence>
<dbReference type="RefSeq" id="WP_119670600.1">
    <property type="nucleotide sequence ID" value="NZ_QXED01000008.1"/>
</dbReference>
<organism evidence="1 2">
    <name type="scientific">Fibrisoma montanum</name>
    <dbReference type="NCBI Taxonomy" id="2305895"/>
    <lineage>
        <taxon>Bacteria</taxon>
        <taxon>Pseudomonadati</taxon>
        <taxon>Bacteroidota</taxon>
        <taxon>Cytophagia</taxon>
        <taxon>Cytophagales</taxon>
        <taxon>Spirosomataceae</taxon>
        <taxon>Fibrisoma</taxon>
    </lineage>
</organism>
<protein>
    <submittedName>
        <fullName evidence="1">Uncharacterized protein</fullName>
    </submittedName>
</protein>
<keyword evidence="2" id="KW-1185">Reference proteome</keyword>